<evidence type="ECO:0000313" key="2">
    <source>
        <dbReference type="EMBL" id="GBO04500.1"/>
    </source>
</evidence>
<organism evidence="2 3">
    <name type="scientific">Araneus ventricosus</name>
    <name type="common">Orbweaver spider</name>
    <name type="synonym">Epeira ventricosa</name>
    <dbReference type="NCBI Taxonomy" id="182803"/>
    <lineage>
        <taxon>Eukaryota</taxon>
        <taxon>Metazoa</taxon>
        <taxon>Ecdysozoa</taxon>
        <taxon>Arthropoda</taxon>
        <taxon>Chelicerata</taxon>
        <taxon>Arachnida</taxon>
        <taxon>Araneae</taxon>
        <taxon>Araneomorphae</taxon>
        <taxon>Entelegynae</taxon>
        <taxon>Araneoidea</taxon>
        <taxon>Araneidae</taxon>
        <taxon>Araneus</taxon>
    </lineage>
</organism>
<comment type="caution">
    <text evidence="2">The sequence shown here is derived from an EMBL/GenBank/DDBJ whole genome shotgun (WGS) entry which is preliminary data.</text>
</comment>
<evidence type="ECO:0000256" key="1">
    <source>
        <dbReference type="SAM" id="MobiDB-lite"/>
    </source>
</evidence>
<reference evidence="2 3" key="1">
    <citation type="journal article" date="2019" name="Sci. Rep.">
        <title>Orb-weaving spider Araneus ventricosus genome elucidates the spidroin gene catalogue.</title>
        <authorList>
            <person name="Kono N."/>
            <person name="Nakamura H."/>
            <person name="Ohtoshi R."/>
            <person name="Moran D.A.P."/>
            <person name="Shinohara A."/>
            <person name="Yoshida Y."/>
            <person name="Fujiwara M."/>
            <person name="Mori M."/>
            <person name="Tomita M."/>
            <person name="Arakawa K."/>
        </authorList>
    </citation>
    <scope>NUCLEOTIDE SEQUENCE [LARGE SCALE GENOMIC DNA]</scope>
</reference>
<name>A0A4Y2TYK2_ARAVE</name>
<proteinExistence type="predicted"/>
<accession>A0A4Y2TYK2</accession>
<protein>
    <submittedName>
        <fullName evidence="2">Uncharacterized protein</fullName>
    </submittedName>
</protein>
<evidence type="ECO:0000313" key="3">
    <source>
        <dbReference type="Proteomes" id="UP000499080"/>
    </source>
</evidence>
<dbReference type="EMBL" id="BGPR01031426">
    <property type="protein sequence ID" value="GBO04500.1"/>
    <property type="molecule type" value="Genomic_DNA"/>
</dbReference>
<feature type="region of interest" description="Disordered" evidence="1">
    <location>
        <begin position="1"/>
        <end position="26"/>
    </location>
</feature>
<feature type="compositionally biased region" description="Low complexity" evidence="1">
    <location>
        <begin position="1"/>
        <end position="14"/>
    </location>
</feature>
<dbReference type="AlphaFoldDB" id="A0A4Y2TYK2"/>
<sequence length="93" mass="10464">MGRGGLVVRSGLRSQRPSISRTDSNEDPTCLWAWFTLTRDGTSYGVVTLAYCGICVHFIKLYINDLLTTGYVTDENKGKFCNILKDVSNRQIR</sequence>
<keyword evidence="3" id="KW-1185">Reference proteome</keyword>
<gene>
    <name evidence="2" type="ORF">AVEN_253104_1</name>
</gene>
<dbReference type="Proteomes" id="UP000499080">
    <property type="component" value="Unassembled WGS sequence"/>
</dbReference>